<gene>
    <name evidence="1" type="ORF">TCM_008119</name>
</gene>
<dbReference type="Gramene" id="EOX99437">
    <property type="protein sequence ID" value="EOX99437"/>
    <property type="gene ID" value="TCM_008119"/>
</dbReference>
<dbReference type="eggNOG" id="ENOG502SX2M">
    <property type="taxonomic scope" value="Eukaryota"/>
</dbReference>
<dbReference type="EMBL" id="CM001880">
    <property type="protein sequence ID" value="EOX99437.1"/>
    <property type="molecule type" value="Genomic_DNA"/>
</dbReference>
<evidence type="ECO:0000313" key="2">
    <source>
        <dbReference type="Proteomes" id="UP000026915"/>
    </source>
</evidence>
<reference evidence="1 2" key="1">
    <citation type="journal article" date="2013" name="Genome Biol.">
        <title>The genome sequence of the most widely cultivated cacao type and its use to identify candidate genes regulating pod color.</title>
        <authorList>
            <person name="Motamayor J.C."/>
            <person name="Mockaitis K."/>
            <person name="Schmutz J."/>
            <person name="Haiminen N."/>
            <person name="Iii D.L."/>
            <person name="Cornejo O."/>
            <person name="Findley S.D."/>
            <person name="Zheng P."/>
            <person name="Utro F."/>
            <person name="Royaert S."/>
            <person name="Saski C."/>
            <person name="Jenkins J."/>
            <person name="Podicheti R."/>
            <person name="Zhao M."/>
            <person name="Scheffler B.E."/>
            <person name="Stack J.C."/>
            <person name="Feltus F.A."/>
            <person name="Mustiga G.M."/>
            <person name="Amores F."/>
            <person name="Phillips W."/>
            <person name="Marelli J.P."/>
            <person name="May G.D."/>
            <person name="Shapiro H."/>
            <person name="Ma J."/>
            <person name="Bustamante C.D."/>
            <person name="Schnell R.J."/>
            <person name="Main D."/>
            <person name="Gilbert D."/>
            <person name="Parida L."/>
            <person name="Kuhn D.N."/>
        </authorList>
    </citation>
    <scope>NUCLEOTIDE SEQUENCE [LARGE SCALE GENOMIC DNA]</scope>
    <source>
        <strain evidence="2">cv. Matina 1-6</strain>
    </source>
</reference>
<sequence>MATPSTSAQSFVTKEKLEKLLDQNNKSLNFSKFDLKLPYLAKVVVNPYPKDYTSLKFKQVNGKTGNAWEHVMKLVKTLGVVGLEDDLKLKEFFKSFTEKAYMWYVNLTLSSVDYWNQMCRMVGEKFFST</sequence>
<keyword evidence="2" id="KW-1185">Reference proteome</keyword>
<organism evidence="1 2">
    <name type="scientific">Theobroma cacao</name>
    <name type="common">Cacao</name>
    <name type="synonym">Cocoa</name>
    <dbReference type="NCBI Taxonomy" id="3641"/>
    <lineage>
        <taxon>Eukaryota</taxon>
        <taxon>Viridiplantae</taxon>
        <taxon>Streptophyta</taxon>
        <taxon>Embryophyta</taxon>
        <taxon>Tracheophyta</taxon>
        <taxon>Spermatophyta</taxon>
        <taxon>Magnoliopsida</taxon>
        <taxon>eudicotyledons</taxon>
        <taxon>Gunneridae</taxon>
        <taxon>Pentapetalae</taxon>
        <taxon>rosids</taxon>
        <taxon>malvids</taxon>
        <taxon>Malvales</taxon>
        <taxon>Malvaceae</taxon>
        <taxon>Byttnerioideae</taxon>
        <taxon>Theobroma</taxon>
    </lineage>
</organism>
<dbReference type="InParanoid" id="A0A061E477"/>
<dbReference type="HOGENOM" id="CLU_160324_0_0_1"/>
<evidence type="ECO:0000313" key="1">
    <source>
        <dbReference type="EMBL" id="EOX99437.1"/>
    </source>
</evidence>
<name>A0A061E477_THECC</name>
<proteinExistence type="predicted"/>
<accession>A0A061E477</accession>
<protein>
    <submittedName>
        <fullName evidence="1">H0502G05.11 protein</fullName>
    </submittedName>
</protein>
<dbReference type="Proteomes" id="UP000026915">
    <property type="component" value="Chromosome 2"/>
</dbReference>
<dbReference type="AlphaFoldDB" id="A0A061E477"/>